<dbReference type="EMBL" id="BAABAT010000020">
    <property type="protein sequence ID" value="GAA4255091.1"/>
    <property type="molecule type" value="Genomic_DNA"/>
</dbReference>
<accession>A0ABP8DG31</accession>
<sequence>MTTEAVDHRTGRSEEEVADNPRQGKILELQPDGRAVVAVTTQLRTALAIATVATLSAAARPWAETDELDGSDPADLTEVLVALADLARRASSRGDNLYCLVTL</sequence>
<name>A0ABP8DG31_9ACTN</name>
<comment type="caution">
    <text evidence="2">The sequence shown here is derived from an EMBL/GenBank/DDBJ whole genome shotgun (WGS) entry which is preliminary data.</text>
</comment>
<evidence type="ECO:0000256" key="1">
    <source>
        <dbReference type="SAM" id="MobiDB-lite"/>
    </source>
</evidence>
<gene>
    <name evidence="2" type="ORF">GCM10022255_062420</name>
</gene>
<evidence type="ECO:0000313" key="3">
    <source>
        <dbReference type="Proteomes" id="UP001500620"/>
    </source>
</evidence>
<reference evidence="3" key="1">
    <citation type="journal article" date="2019" name="Int. J. Syst. Evol. Microbiol.">
        <title>The Global Catalogue of Microorganisms (GCM) 10K type strain sequencing project: providing services to taxonomists for standard genome sequencing and annotation.</title>
        <authorList>
            <consortium name="The Broad Institute Genomics Platform"/>
            <consortium name="The Broad Institute Genome Sequencing Center for Infectious Disease"/>
            <person name="Wu L."/>
            <person name="Ma J."/>
        </authorList>
    </citation>
    <scope>NUCLEOTIDE SEQUENCE [LARGE SCALE GENOMIC DNA]</scope>
    <source>
        <strain evidence="3">JCM 17441</strain>
    </source>
</reference>
<feature type="region of interest" description="Disordered" evidence="1">
    <location>
        <begin position="1"/>
        <end position="23"/>
    </location>
</feature>
<organism evidence="2 3">
    <name type="scientific">Dactylosporangium darangshiense</name>
    <dbReference type="NCBI Taxonomy" id="579108"/>
    <lineage>
        <taxon>Bacteria</taxon>
        <taxon>Bacillati</taxon>
        <taxon>Actinomycetota</taxon>
        <taxon>Actinomycetes</taxon>
        <taxon>Micromonosporales</taxon>
        <taxon>Micromonosporaceae</taxon>
        <taxon>Dactylosporangium</taxon>
    </lineage>
</organism>
<dbReference type="RefSeq" id="WP_345132082.1">
    <property type="nucleotide sequence ID" value="NZ_BAABAT010000020.1"/>
</dbReference>
<feature type="compositionally biased region" description="Basic and acidic residues" evidence="1">
    <location>
        <begin position="1"/>
        <end position="15"/>
    </location>
</feature>
<proteinExistence type="predicted"/>
<evidence type="ECO:0000313" key="2">
    <source>
        <dbReference type="EMBL" id="GAA4255091.1"/>
    </source>
</evidence>
<dbReference type="Proteomes" id="UP001500620">
    <property type="component" value="Unassembled WGS sequence"/>
</dbReference>
<protein>
    <submittedName>
        <fullName evidence="2">Uncharacterized protein</fullName>
    </submittedName>
</protein>
<keyword evidence="3" id="KW-1185">Reference proteome</keyword>